<dbReference type="EMBL" id="JACMSF010000004">
    <property type="protein sequence ID" value="MBC2901112.1"/>
    <property type="molecule type" value="Genomic_DNA"/>
</dbReference>
<dbReference type="RefSeq" id="WP_186280992.1">
    <property type="nucleotide sequence ID" value="NZ_JACMSF010000004.1"/>
</dbReference>
<protein>
    <submittedName>
        <fullName evidence="2">Uncharacterized protein</fullName>
    </submittedName>
</protein>
<name>A0A7X1J0S8_9ACTN</name>
<accession>A0A7X1J0S8</accession>
<comment type="caution">
    <text evidence="2">The sequence shown here is derived from an EMBL/GenBank/DDBJ whole genome shotgun (WGS) entry which is preliminary data.</text>
</comment>
<gene>
    <name evidence="2" type="ORF">H4N64_05750</name>
</gene>
<keyword evidence="3" id="KW-1185">Reference proteome</keyword>
<organism evidence="2 3">
    <name type="scientific">Streptomyces cupreus</name>
    <dbReference type="NCBI Taxonomy" id="2759956"/>
    <lineage>
        <taxon>Bacteria</taxon>
        <taxon>Bacillati</taxon>
        <taxon>Actinomycetota</taxon>
        <taxon>Actinomycetes</taxon>
        <taxon>Kitasatosporales</taxon>
        <taxon>Streptomycetaceae</taxon>
        <taxon>Streptomyces</taxon>
    </lineage>
</organism>
<evidence type="ECO:0000256" key="1">
    <source>
        <dbReference type="SAM" id="MobiDB-lite"/>
    </source>
</evidence>
<reference evidence="2 3" key="1">
    <citation type="submission" date="2020-08" db="EMBL/GenBank/DDBJ databases">
        <title>Streptomyces sp. PSKA01 genome sequencing and assembly.</title>
        <authorList>
            <person name="Mandal S."/>
            <person name="Maiti P.K."/>
            <person name="Das P."/>
        </authorList>
    </citation>
    <scope>NUCLEOTIDE SEQUENCE [LARGE SCALE GENOMIC DNA]</scope>
    <source>
        <strain evidence="2 3">PSKA01</strain>
    </source>
</reference>
<evidence type="ECO:0000313" key="2">
    <source>
        <dbReference type="EMBL" id="MBC2901112.1"/>
    </source>
</evidence>
<dbReference type="Proteomes" id="UP000584670">
    <property type="component" value="Unassembled WGS sequence"/>
</dbReference>
<sequence length="164" mass="18705">MALYAREFFMEHLKLPFTEAGVVGSTYYATPVPGSPLRLRIDFARTIRADEYNGLRLATIHQDRGELDAAVLRFEDHKTFDHRDASQDRSPRESGYGTFQEFRDRPDWVPWEHAHTDGLRNAIEQYVSVWFPGAWKTPAPSRTSGRTARKAPSPPTARSGARSR</sequence>
<evidence type="ECO:0000313" key="3">
    <source>
        <dbReference type="Proteomes" id="UP000584670"/>
    </source>
</evidence>
<proteinExistence type="predicted"/>
<feature type="region of interest" description="Disordered" evidence="1">
    <location>
        <begin position="136"/>
        <end position="164"/>
    </location>
</feature>
<dbReference type="AlphaFoldDB" id="A0A7X1J0S8"/>